<dbReference type="CDD" id="cd07023">
    <property type="entry name" value="S49_Sppa_N_C"/>
    <property type="match status" value="1"/>
</dbReference>
<dbReference type="AlphaFoldDB" id="A0A9D2AQ24"/>
<keyword evidence="5" id="KW-0720">Serine protease</keyword>
<evidence type="ECO:0000256" key="4">
    <source>
        <dbReference type="ARBA" id="ARBA00022801"/>
    </source>
</evidence>
<accession>A0A9D2AQ24</accession>
<dbReference type="SUPFAM" id="SSF52096">
    <property type="entry name" value="ClpP/crotonase"/>
    <property type="match status" value="2"/>
</dbReference>
<dbReference type="InterPro" id="IPR029045">
    <property type="entry name" value="ClpP/crotonase-like_dom_sf"/>
</dbReference>
<organism evidence="9 10">
    <name type="scientific">Candidatus Barnesiella excrementipullorum</name>
    <dbReference type="NCBI Taxonomy" id="2838479"/>
    <lineage>
        <taxon>Bacteria</taxon>
        <taxon>Pseudomonadati</taxon>
        <taxon>Bacteroidota</taxon>
        <taxon>Bacteroidia</taxon>
        <taxon>Bacteroidales</taxon>
        <taxon>Barnesiellaceae</taxon>
        <taxon>Barnesiella</taxon>
    </lineage>
</organism>
<reference evidence="9" key="1">
    <citation type="journal article" date="2021" name="PeerJ">
        <title>Extensive microbial diversity within the chicken gut microbiome revealed by metagenomics and culture.</title>
        <authorList>
            <person name="Gilroy R."/>
            <person name="Ravi A."/>
            <person name="Getino M."/>
            <person name="Pursley I."/>
            <person name="Horton D.L."/>
            <person name="Alikhan N.F."/>
            <person name="Baker D."/>
            <person name="Gharbi K."/>
            <person name="Hall N."/>
            <person name="Watson M."/>
            <person name="Adriaenssens E.M."/>
            <person name="Foster-Nyarko E."/>
            <person name="Jarju S."/>
            <person name="Secka A."/>
            <person name="Antonio M."/>
            <person name="Oren A."/>
            <person name="Chaudhuri R.R."/>
            <person name="La Ragione R."/>
            <person name="Hildebrand F."/>
            <person name="Pallen M.J."/>
        </authorList>
    </citation>
    <scope>NUCLEOTIDE SEQUENCE</scope>
    <source>
        <strain evidence="9">ChiHjej12B11-16260</strain>
    </source>
</reference>
<dbReference type="InterPro" id="IPR047272">
    <property type="entry name" value="S49_SppA_C"/>
</dbReference>
<dbReference type="GO" id="GO:0006465">
    <property type="term" value="P:signal peptide processing"/>
    <property type="evidence" value="ECO:0007669"/>
    <property type="project" value="InterPro"/>
</dbReference>
<sequence>MKKFFTTTFACVLGTLIAGMILILVGVFSLTGILAASASGDTTYTPQKNTVLKLTLSGALNERYSDDPLQGILSQGEASTGLDQIRRAIKVAAENDNVTGIFIDARGMAQMPASSEEIRRLLADFKEETGKWIYAYADNYTQSDYLIASVADTVVLNNIGTVDIHGLGGLQMFLPGLLEKVGVEFQIFRVGTYKSAVEPYICEKMSDANREQTMAYLNTIWDYYTEAITTSRGITPEYFNAIADSITSLRSGDEMLAMNLVDTLMYRPQFDEWLKTKAGVESDKEINFATVGELASVAAPKNKSKNIVALVYAVGDITEAGGQGINSEELVPELTKIRKDENVKAVVLRVNSPGGSGYASEQIWAEIEAIKAAGKKVIVSMGDMAASGGYYISCNADHIYAENTTLTGSIGVFGAVPTAEKLMTEKLGLSFDEARTHKYGNVLDGSFIYKKFSPGEALAMQRSIEEFYELFTRRCAEGRGMSQDDIKKIAEGRVWIGKTAVELGLVDEIGGIDDAIAYAANESGLQDYKVAVYPKQKSSLDRIMEQLGSQTRLSIASMILGEDLPYLKALREMQSWDPVQCRMENIVIE</sequence>
<dbReference type="GO" id="GO:0016020">
    <property type="term" value="C:membrane"/>
    <property type="evidence" value="ECO:0007669"/>
    <property type="project" value="UniProtKB-SubCell"/>
</dbReference>
<feature type="domain" description="Peptidase S49" evidence="8">
    <location>
        <begin position="128"/>
        <end position="280"/>
    </location>
</feature>
<dbReference type="CDD" id="cd07018">
    <property type="entry name" value="S49_SppA_67K_type"/>
    <property type="match status" value="1"/>
</dbReference>
<comment type="similarity">
    <text evidence="2">Belongs to the peptidase S49 family.</text>
</comment>
<dbReference type="NCBIfam" id="TIGR00705">
    <property type="entry name" value="SppA_67K"/>
    <property type="match status" value="1"/>
</dbReference>
<dbReference type="PANTHER" id="PTHR33209:SF1">
    <property type="entry name" value="PEPTIDASE S49 DOMAIN-CONTAINING PROTEIN"/>
    <property type="match status" value="1"/>
</dbReference>
<dbReference type="Pfam" id="PF01343">
    <property type="entry name" value="Peptidase_S49"/>
    <property type="match status" value="2"/>
</dbReference>
<name>A0A9D2AQ24_9BACT</name>
<keyword evidence="6" id="KW-0472">Membrane</keyword>
<evidence type="ECO:0000256" key="5">
    <source>
        <dbReference type="ARBA" id="ARBA00022825"/>
    </source>
</evidence>
<dbReference type="Gene3D" id="6.20.330.10">
    <property type="match status" value="1"/>
</dbReference>
<dbReference type="EMBL" id="DXFB01000034">
    <property type="protein sequence ID" value="HIX44861.1"/>
    <property type="molecule type" value="Genomic_DNA"/>
</dbReference>
<dbReference type="PIRSF" id="PIRSF001217">
    <property type="entry name" value="Protease_4_SppA"/>
    <property type="match status" value="1"/>
</dbReference>
<dbReference type="InterPro" id="IPR004634">
    <property type="entry name" value="Pept_S49_pIV"/>
</dbReference>
<dbReference type="GO" id="GO:0008236">
    <property type="term" value="F:serine-type peptidase activity"/>
    <property type="evidence" value="ECO:0007669"/>
    <property type="project" value="UniProtKB-KW"/>
</dbReference>
<feature type="active site" description="Nucleophile" evidence="7">
    <location>
        <position position="387"/>
    </location>
</feature>
<gene>
    <name evidence="9" type="primary">sppA</name>
    <name evidence="9" type="ORF">H9982_01435</name>
</gene>
<keyword evidence="3" id="KW-0645">Protease</keyword>
<feature type="active site" description="Proton donor/acceptor" evidence="7">
    <location>
        <position position="194"/>
    </location>
</feature>
<evidence type="ECO:0000256" key="6">
    <source>
        <dbReference type="ARBA" id="ARBA00023136"/>
    </source>
</evidence>
<comment type="caution">
    <text evidence="9">The sequence shown here is derived from an EMBL/GenBank/DDBJ whole genome shotgun (WGS) entry which is preliminary data.</text>
</comment>
<dbReference type="NCBIfam" id="TIGR00706">
    <property type="entry name" value="SppA_dom"/>
    <property type="match status" value="1"/>
</dbReference>
<evidence type="ECO:0000256" key="3">
    <source>
        <dbReference type="ARBA" id="ARBA00022670"/>
    </source>
</evidence>
<comment type="subcellular location">
    <subcellularLocation>
        <location evidence="1">Membrane</location>
    </subcellularLocation>
</comment>
<feature type="domain" description="Peptidase S49" evidence="8">
    <location>
        <begin position="370"/>
        <end position="525"/>
    </location>
</feature>
<protein>
    <submittedName>
        <fullName evidence="9">Signal peptide peptidase SppA</fullName>
    </submittedName>
</protein>
<evidence type="ECO:0000259" key="8">
    <source>
        <dbReference type="Pfam" id="PF01343"/>
    </source>
</evidence>
<reference evidence="9" key="2">
    <citation type="submission" date="2021-04" db="EMBL/GenBank/DDBJ databases">
        <authorList>
            <person name="Gilroy R."/>
        </authorList>
    </citation>
    <scope>NUCLEOTIDE SEQUENCE</scope>
    <source>
        <strain evidence="9">ChiHjej12B11-16260</strain>
    </source>
</reference>
<dbReference type="Proteomes" id="UP000824246">
    <property type="component" value="Unassembled WGS sequence"/>
</dbReference>
<dbReference type="InterPro" id="IPR004635">
    <property type="entry name" value="Pept_S49_SppA"/>
</dbReference>
<keyword evidence="4" id="KW-0378">Hydrolase</keyword>
<evidence type="ECO:0000256" key="7">
    <source>
        <dbReference type="PIRSR" id="PIRSR001217-1"/>
    </source>
</evidence>
<proteinExistence type="inferred from homology"/>
<dbReference type="Gene3D" id="3.90.226.10">
    <property type="entry name" value="2-enoyl-CoA Hydratase, Chain A, domain 1"/>
    <property type="match status" value="2"/>
</dbReference>
<evidence type="ECO:0000256" key="2">
    <source>
        <dbReference type="ARBA" id="ARBA00008683"/>
    </source>
</evidence>
<dbReference type="PANTHER" id="PTHR33209">
    <property type="entry name" value="PROTEASE 4"/>
    <property type="match status" value="1"/>
</dbReference>
<evidence type="ECO:0000313" key="10">
    <source>
        <dbReference type="Proteomes" id="UP000824246"/>
    </source>
</evidence>
<evidence type="ECO:0000313" key="9">
    <source>
        <dbReference type="EMBL" id="HIX44861.1"/>
    </source>
</evidence>
<evidence type="ECO:0000256" key="1">
    <source>
        <dbReference type="ARBA" id="ARBA00004370"/>
    </source>
</evidence>
<dbReference type="InterPro" id="IPR002142">
    <property type="entry name" value="Peptidase_S49"/>
</dbReference>
<dbReference type="InterPro" id="IPR047217">
    <property type="entry name" value="S49_SppA_67K_type_N"/>
</dbReference>